<keyword evidence="2" id="KW-1185">Reference proteome</keyword>
<evidence type="ECO:0000313" key="2">
    <source>
        <dbReference type="Proteomes" id="UP000775872"/>
    </source>
</evidence>
<proteinExistence type="predicted"/>
<name>A0A9N9Z655_9HYPO</name>
<sequence>MARALTPGVVALQAPRPLGLQPSESDSTSASKWKKIAKEKKTEVADKRYIHRTIKIVPLKQGYTLFVLQLDRKQEGGGWSVWRMYTCTRFGWEDTRSADSFVPPPTDIRFEKVKVSWVILGSQKEEWGC</sequence>
<comment type="caution">
    <text evidence="1">The sequence shown here is derived from an EMBL/GenBank/DDBJ whole genome shotgun (WGS) entry which is preliminary data.</text>
</comment>
<accession>A0A9N9Z655</accession>
<evidence type="ECO:0000313" key="1">
    <source>
        <dbReference type="EMBL" id="CAH0049604.1"/>
    </source>
</evidence>
<reference evidence="1" key="1">
    <citation type="submission" date="2021-10" db="EMBL/GenBank/DDBJ databases">
        <authorList>
            <person name="Piombo E."/>
        </authorList>
    </citation>
    <scope>NUCLEOTIDE SEQUENCE</scope>
</reference>
<protein>
    <submittedName>
        <fullName evidence="1">Uncharacterized protein</fullName>
    </submittedName>
</protein>
<dbReference type="Proteomes" id="UP000775872">
    <property type="component" value="Unassembled WGS sequence"/>
</dbReference>
<dbReference type="OrthoDB" id="10306018at2759"/>
<gene>
    <name evidence="1" type="ORF">CSOL1703_00001562</name>
</gene>
<dbReference type="EMBL" id="CABFOC020000035">
    <property type="protein sequence ID" value="CAH0049604.1"/>
    <property type="molecule type" value="Genomic_DNA"/>
</dbReference>
<dbReference type="AlphaFoldDB" id="A0A9N9Z655"/>
<organism evidence="1 2">
    <name type="scientific">Clonostachys solani</name>
    <dbReference type="NCBI Taxonomy" id="160281"/>
    <lineage>
        <taxon>Eukaryota</taxon>
        <taxon>Fungi</taxon>
        <taxon>Dikarya</taxon>
        <taxon>Ascomycota</taxon>
        <taxon>Pezizomycotina</taxon>
        <taxon>Sordariomycetes</taxon>
        <taxon>Hypocreomycetidae</taxon>
        <taxon>Hypocreales</taxon>
        <taxon>Bionectriaceae</taxon>
        <taxon>Clonostachys</taxon>
    </lineage>
</organism>